<gene>
    <name evidence="2" type="ORF">AB6A40_006215</name>
</gene>
<accession>A0ABD6EID4</accession>
<dbReference type="AlphaFoldDB" id="A0ABD6EID4"/>
<evidence type="ECO:0000313" key="2">
    <source>
        <dbReference type="EMBL" id="MFH4979506.1"/>
    </source>
</evidence>
<sequence>MVTFSCFDQCLTLSALSLILIALHTNARNSNVNDGPNRYVHRDLKIVEVITQPISCRNQLASSNPVLCESCCNVSLSVILTSVSFANSACKGPPPAVTALCWTL</sequence>
<evidence type="ECO:0008006" key="4">
    <source>
        <dbReference type="Google" id="ProtNLM"/>
    </source>
</evidence>
<keyword evidence="3" id="KW-1185">Reference proteome</keyword>
<dbReference type="EMBL" id="JBGFUD010004273">
    <property type="protein sequence ID" value="MFH4979506.1"/>
    <property type="molecule type" value="Genomic_DNA"/>
</dbReference>
<evidence type="ECO:0000313" key="3">
    <source>
        <dbReference type="Proteomes" id="UP001608902"/>
    </source>
</evidence>
<feature type="signal peptide" evidence="1">
    <location>
        <begin position="1"/>
        <end position="27"/>
    </location>
</feature>
<proteinExistence type="predicted"/>
<reference evidence="2 3" key="1">
    <citation type="submission" date="2024-08" db="EMBL/GenBank/DDBJ databases">
        <title>Gnathostoma spinigerum genome.</title>
        <authorList>
            <person name="Gonzalez-Bertolin B."/>
            <person name="Monzon S."/>
            <person name="Zaballos A."/>
            <person name="Jimenez P."/>
            <person name="Dekumyoy P."/>
            <person name="Varona S."/>
            <person name="Cuesta I."/>
            <person name="Sumanam S."/>
            <person name="Adisakwattana P."/>
            <person name="Gasser R.B."/>
            <person name="Hernandez-Gonzalez A."/>
            <person name="Young N.D."/>
            <person name="Perteguer M.J."/>
        </authorList>
    </citation>
    <scope>NUCLEOTIDE SEQUENCE [LARGE SCALE GENOMIC DNA]</scope>
    <source>
        <strain evidence="2">AL3</strain>
        <tissue evidence="2">Liver</tissue>
    </source>
</reference>
<dbReference type="Proteomes" id="UP001608902">
    <property type="component" value="Unassembled WGS sequence"/>
</dbReference>
<organism evidence="2 3">
    <name type="scientific">Gnathostoma spinigerum</name>
    <dbReference type="NCBI Taxonomy" id="75299"/>
    <lineage>
        <taxon>Eukaryota</taxon>
        <taxon>Metazoa</taxon>
        <taxon>Ecdysozoa</taxon>
        <taxon>Nematoda</taxon>
        <taxon>Chromadorea</taxon>
        <taxon>Rhabditida</taxon>
        <taxon>Spirurina</taxon>
        <taxon>Gnathostomatomorpha</taxon>
        <taxon>Gnathostomatoidea</taxon>
        <taxon>Gnathostomatidae</taxon>
        <taxon>Gnathostoma</taxon>
    </lineage>
</organism>
<feature type="chain" id="PRO_5044832214" description="Secreted protein" evidence="1">
    <location>
        <begin position="28"/>
        <end position="104"/>
    </location>
</feature>
<keyword evidence="1" id="KW-0732">Signal</keyword>
<evidence type="ECO:0000256" key="1">
    <source>
        <dbReference type="SAM" id="SignalP"/>
    </source>
</evidence>
<comment type="caution">
    <text evidence="2">The sequence shown here is derived from an EMBL/GenBank/DDBJ whole genome shotgun (WGS) entry which is preliminary data.</text>
</comment>
<name>A0ABD6EID4_9BILA</name>
<protein>
    <recommendedName>
        <fullName evidence="4">Secreted protein</fullName>
    </recommendedName>
</protein>